<feature type="coiled-coil region" evidence="1">
    <location>
        <begin position="14"/>
        <end position="62"/>
    </location>
</feature>
<evidence type="ECO:0000313" key="3">
    <source>
        <dbReference type="Proteomes" id="UP000706580"/>
    </source>
</evidence>
<gene>
    <name evidence="2" type="ORF">ITX56_17160</name>
</gene>
<dbReference type="EMBL" id="JADMNK010000010">
    <property type="protein sequence ID" value="MBZ0059499.1"/>
    <property type="molecule type" value="Genomic_DNA"/>
</dbReference>
<dbReference type="Proteomes" id="UP000706580">
    <property type="component" value="Unassembled WGS sequence"/>
</dbReference>
<keyword evidence="1" id="KW-0175">Coiled coil</keyword>
<organism evidence="2 3">
    <name type="scientific">Leclercia barmai</name>
    <dbReference type="NCBI Taxonomy" id="2785629"/>
    <lineage>
        <taxon>Bacteria</taxon>
        <taxon>Pseudomonadati</taxon>
        <taxon>Pseudomonadota</taxon>
        <taxon>Gammaproteobacteria</taxon>
        <taxon>Enterobacterales</taxon>
        <taxon>Enterobacteriaceae</taxon>
        <taxon>Leclercia</taxon>
    </lineage>
</organism>
<protein>
    <submittedName>
        <fullName evidence="2">Uncharacterized protein</fullName>
    </submittedName>
</protein>
<dbReference type="RefSeq" id="WP_223075179.1">
    <property type="nucleotide sequence ID" value="NZ_JADMNK010000010.1"/>
</dbReference>
<proteinExistence type="predicted"/>
<comment type="caution">
    <text evidence="2">The sequence shown here is derived from an EMBL/GenBank/DDBJ whole genome shotgun (WGS) entry which is preliminary data.</text>
</comment>
<evidence type="ECO:0000256" key="1">
    <source>
        <dbReference type="SAM" id="Coils"/>
    </source>
</evidence>
<accession>A0ABS7RYW8</accession>
<name>A0ABS7RYW8_9ENTR</name>
<evidence type="ECO:0000313" key="2">
    <source>
        <dbReference type="EMBL" id="MBZ0059499.1"/>
    </source>
</evidence>
<keyword evidence="3" id="KW-1185">Reference proteome</keyword>
<sequence length="266" mass="30948">MCFLCGNDVSQHNYNLLQQRYNSLELDHDSLKRQRSEYEAEIRALKNEVSALQEKIDLRDDRVDDNGVDYDWENSLENMPNVILRATIFSMFNYLLAKISEGNYTLEDQQKIRSDFKEFGENLKKIERVTKFEVSLLEQRNWVEGKPIQIGFEITLDHLYAHEIEVLKSMVRGEYSDAVRATQDEWGYLELKFDGGVSAYFFIAFGTFGDEASPTIMLHVDVFNETLSESNFMVPREVENLVSRLNLECSMNKWAALTAAQPPHFR</sequence>
<reference evidence="2 3" key="1">
    <citation type="submission" date="2020-11" db="EMBL/GenBank/DDBJ databases">
        <title>Draft Genome of Enterobacter sp. strain EMC7.</title>
        <authorList>
            <person name="Barman P."/>
            <person name="Sinha S."/>
            <person name="Sen S."/>
            <person name="Chakraborty R."/>
        </authorList>
    </citation>
    <scope>NUCLEOTIDE SEQUENCE [LARGE SCALE GENOMIC DNA]</scope>
    <source>
        <strain evidence="2 3">EMC7</strain>
    </source>
</reference>